<evidence type="ECO:0000313" key="2">
    <source>
        <dbReference type="EMBL" id="KAK7933195.1"/>
    </source>
</evidence>
<accession>A0AAW0PTZ0</accession>
<reference evidence="3" key="1">
    <citation type="submission" date="2024-04" db="EMBL/GenBank/DDBJ databases">
        <title>Salinicola lusitanus LLJ914,a marine bacterium isolated from the Okinawa Trough.</title>
        <authorList>
            <person name="Li J."/>
        </authorList>
    </citation>
    <scope>NUCLEOTIDE SEQUENCE [LARGE SCALE GENOMIC DNA]</scope>
</reference>
<name>A0AAW0PTZ0_9GOBI</name>
<comment type="caution">
    <text evidence="2">The sequence shown here is derived from an EMBL/GenBank/DDBJ whole genome shotgun (WGS) entry which is preliminary data.</text>
</comment>
<protein>
    <submittedName>
        <fullName evidence="2">Uncharacterized protein</fullName>
    </submittedName>
</protein>
<feature type="compositionally biased region" description="Basic and acidic residues" evidence="1">
    <location>
        <begin position="157"/>
        <end position="171"/>
    </location>
</feature>
<feature type="region of interest" description="Disordered" evidence="1">
    <location>
        <begin position="64"/>
        <end position="100"/>
    </location>
</feature>
<dbReference type="Proteomes" id="UP001460270">
    <property type="component" value="Unassembled WGS sequence"/>
</dbReference>
<keyword evidence="3" id="KW-1185">Reference proteome</keyword>
<evidence type="ECO:0000256" key="1">
    <source>
        <dbReference type="SAM" id="MobiDB-lite"/>
    </source>
</evidence>
<gene>
    <name evidence="2" type="ORF">WMY93_004091</name>
</gene>
<sequence length="171" mass="18805">MPSSTSLLEADDAESEVPPPLVHAFAGMGLEESSRRTPEQPDESLSFNHHHHFSMLGTVLDLKPLPLHRSPSEEELNEAAEDEDSARAHRHHHHGLLDHTSSVVAAETVLLYTGGRRAGRRGDGQHRGFVRGSELRGRDVAPESPKKRKHDGVRGCAELRARSGDRREAGL</sequence>
<feature type="compositionally biased region" description="Basic and acidic residues" evidence="1">
    <location>
        <begin position="133"/>
        <end position="145"/>
    </location>
</feature>
<feature type="region of interest" description="Disordered" evidence="1">
    <location>
        <begin position="116"/>
        <end position="171"/>
    </location>
</feature>
<feature type="region of interest" description="Disordered" evidence="1">
    <location>
        <begin position="1"/>
        <end position="49"/>
    </location>
</feature>
<organism evidence="2 3">
    <name type="scientific">Mugilogobius chulae</name>
    <name type="common">yellowstripe goby</name>
    <dbReference type="NCBI Taxonomy" id="88201"/>
    <lineage>
        <taxon>Eukaryota</taxon>
        <taxon>Metazoa</taxon>
        <taxon>Chordata</taxon>
        <taxon>Craniata</taxon>
        <taxon>Vertebrata</taxon>
        <taxon>Euteleostomi</taxon>
        <taxon>Actinopterygii</taxon>
        <taxon>Neopterygii</taxon>
        <taxon>Teleostei</taxon>
        <taxon>Neoteleostei</taxon>
        <taxon>Acanthomorphata</taxon>
        <taxon>Gobiaria</taxon>
        <taxon>Gobiiformes</taxon>
        <taxon>Gobioidei</taxon>
        <taxon>Gobiidae</taxon>
        <taxon>Gobionellinae</taxon>
        <taxon>Mugilogobius</taxon>
    </lineage>
</organism>
<dbReference type="AlphaFoldDB" id="A0AAW0PTZ0"/>
<evidence type="ECO:0000313" key="3">
    <source>
        <dbReference type="Proteomes" id="UP001460270"/>
    </source>
</evidence>
<proteinExistence type="predicted"/>
<feature type="compositionally biased region" description="Acidic residues" evidence="1">
    <location>
        <begin position="73"/>
        <end position="84"/>
    </location>
</feature>
<dbReference type="EMBL" id="JBBPFD010000003">
    <property type="protein sequence ID" value="KAK7933195.1"/>
    <property type="molecule type" value="Genomic_DNA"/>
</dbReference>